<proteinExistence type="predicted"/>
<dbReference type="AlphaFoldDB" id="A0A371I7Q6"/>
<name>A0A371I7Q6_MUCPR</name>
<sequence length="158" mass="17608">MEVHIFKNESNVNANTLPAHGGQSINTLSHEVLDKVEEDRASLTKVAVLGQNDDRLFQTLIIRYDPVQRSQTLLIIQAPARPRYKDNHAVPWQYSPMIKEPPTEPKDDSPAGEVINIAGPGGMTQSGRIYTPENLGKKNQTLEKSTKSPKDVPERERG</sequence>
<evidence type="ECO:0000313" key="2">
    <source>
        <dbReference type="EMBL" id="RDY11066.1"/>
    </source>
</evidence>
<feature type="non-terminal residue" evidence="2">
    <location>
        <position position="1"/>
    </location>
</feature>
<evidence type="ECO:0000313" key="3">
    <source>
        <dbReference type="Proteomes" id="UP000257109"/>
    </source>
</evidence>
<reference evidence="2" key="1">
    <citation type="submission" date="2018-05" db="EMBL/GenBank/DDBJ databases">
        <title>Draft genome of Mucuna pruriens seed.</title>
        <authorList>
            <person name="Nnadi N.E."/>
            <person name="Vos R."/>
            <person name="Hasami M.H."/>
            <person name="Devisetty U.K."/>
            <person name="Aguiy J.C."/>
        </authorList>
    </citation>
    <scope>NUCLEOTIDE SEQUENCE [LARGE SCALE GENOMIC DNA]</scope>
    <source>
        <strain evidence="2">JCA_2017</strain>
    </source>
</reference>
<gene>
    <name evidence="2" type="ORF">CR513_04324</name>
</gene>
<protein>
    <submittedName>
        <fullName evidence="2">Uncharacterized protein</fullName>
    </submittedName>
</protein>
<comment type="caution">
    <text evidence="2">The sequence shown here is derived from an EMBL/GenBank/DDBJ whole genome shotgun (WGS) entry which is preliminary data.</text>
</comment>
<keyword evidence="3" id="KW-1185">Reference proteome</keyword>
<accession>A0A371I7Q6</accession>
<dbReference type="EMBL" id="QJKJ01000718">
    <property type="protein sequence ID" value="RDY11066.1"/>
    <property type="molecule type" value="Genomic_DNA"/>
</dbReference>
<feature type="region of interest" description="Disordered" evidence="1">
    <location>
        <begin position="95"/>
        <end position="158"/>
    </location>
</feature>
<evidence type="ECO:0000256" key="1">
    <source>
        <dbReference type="SAM" id="MobiDB-lite"/>
    </source>
</evidence>
<feature type="compositionally biased region" description="Basic and acidic residues" evidence="1">
    <location>
        <begin position="140"/>
        <end position="158"/>
    </location>
</feature>
<dbReference type="Proteomes" id="UP000257109">
    <property type="component" value="Unassembled WGS sequence"/>
</dbReference>
<organism evidence="2 3">
    <name type="scientific">Mucuna pruriens</name>
    <name type="common">Velvet bean</name>
    <name type="synonym">Dolichos pruriens</name>
    <dbReference type="NCBI Taxonomy" id="157652"/>
    <lineage>
        <taxon>Eukaryota</taxon>
        <taxon>Viridiplantae</taxon>
        <taxon>Streptophyta</taxon>
        <taxon>Embryophyta</taxon>
        <taxon>Tracheophyta</taxon>
        <taxon>Spermatophyta</taxon>
        <taxon>Magnoliopsida</taxon>
        <taxon>eudicotyledons</taxon>
        <taxon>Gunneridae</taxon>
        <taxon>Pentapetalae</taxon>
        <taxon>rosids</taxon>
        <taxon>fabids</taxon>
        <taxon>Fabales</taxon>
        <taxon>Fabaceae</taxon>
        <taxon>Papilionoideae</taxon>
        <taxon>50 kb inversion clade</taxon>
        <taxon>NPAAA clade</taxon>
        <taxon>indigoferoid/millettioid clade</taxon>
        <taxon>Phaseoleae</taxon>
        <taxon>Mucuna</taxon>
    </lineage>
</organism>
<dbReference type="OrthoDB" id="1458701at2759"/>